<organism evidence="1 2">
    <name type="scientific">Sodalis ligni</name>
    <dbReference type="NCBI Taxonomy" id="2697027"/>
    <lineage>
        <taxon>Bacteria</taxon>
        <taxon>Pseudomonadati</taxon>
        <taxon>Pseudomonadota</taxon>
        <taxon>Gammaproteobacteria</taxon>
        <taxon>Enterobacterales</taxon>
        <taxon>Bruguierivoracaceae</taxon>
        <taxon>Sodalis</taxon>
    </lineage>
</organism>
<proteinExistence type="predicted"/>
<accession>A0A4R1NBR2</accession>
<reference evidence="1 2" key="1">
    <citation type="submission" date="2019-02" db="EMBL/GenBank/DDBJ databases">
        <title>Investigation of anaerobic lignin degradation for improved lignocellulosic biofuels.</title>
        <authorList>
            <person name="Deangelis K."/>
        </authorList>
    </citation>
    <scope>NUCLEOTIDE SEQUENCE [LARGE SCALE GENOMIC DNA]</scope>
    <source>
        <strain evidence="1 2">159R</strain>
    </source>
</reference>
<dbReference type="EMBL" id="SJOI01000001">
    <property type="protein sequence ID" value="TCL04753.1"/>
    <property type="molecule type" value="Genomic_DNA"/>
</dbReference>
<evidence type="ECO:0000313" key="2">
    <source>
        <dbReference type="Proteomes" id="UP000294555"/>
    </source>
</evidence>
<sequence length="67" mass="7824">MENLLDTSKQCFDDVQCQCQALAFAAYKIEDENIRELLLYTLIEKQQQLEMLMPPARSIKTDIELTQ</sequence>
<dbReference type="Proteomes" id="UP000294555">
    <property type="component" value="Unassembled WGS sequence"/>
</dbReference>
<dbReference type="RefSeq" id="WP_132923515.1">
    <property type="nucleotide sequence ID" value="NZ_SJOI01000001.1"/>
</dbReference>
<name>A0A4R1NBR2_9GAMM</name>
<gene>
    <name evidence="1" type="ORF">EZJ58_2890</name>
</gene>
<dbReference type="AlphaFoldDB" id="A0A4R1NBR2"/>
<keyword evidence="2" id="KW-1185">Reference proteome</keyword>
<evidence type="ECO:0000313" key="1">
    <source>
        <dbReference type="EMBL" id="TCL04753.1"/>
    </source>
</evidence>
<dbReference type="OrthoDB" id="6471611at2"/>
<protein>
    <submittedName>
        <fullName evidence="1">Uncharacterized protein</fullName>
    </submittedName>
</protein>
<comment type="caution">
    <text evidence="1">The sequence shown here is derived from an EMBL/GenBank/DDBJ whole genome shotgun (WGS) entry which is preliminary data.</text>
</comment>